<dbReference type="SUPFAM" id="SSF50249">
    <property type="entry name" value="Nucleic acid-binding proteins"/>
    <property type="match status" value="1"/>
</dbReference>
<evidence type="ECO:0000259" key="2">
    <source>
        <dbReference type="Pfam" id="PF04057"/>
    </source>
</evidence>
<proteinExistence type="predicted"/>
<accession>A0A4Y1RJE9</accession>
<dbReference type="AlphaFoldDB" id="A0A4Y1RJE9"/>
<gene>
    <name evidence="3" type="ORF">Prudu_015047</name>
</gene>
<protein>
    <recommendedName>
        <fullName evidence="2">Replication factor-A protein 1 N-terminal domain-containing protein</fullName>
    </recommendedName>
</protein>
<dbReference type="Gene3D" id="2.40.50.140">
    <property type="entry name" value="Nucleic acid-binding proteins"/>
    <property type="match status" value="1"/>
</dbReference>
<feature type="compositionally biased region" description="Basic and acidic residues" evidence="1">
    <location>
        <begin position="27"/>
        <end position="43"/>
    </location>
</feature>
<organism evidence="3">
    <name type="scientific">Prunus dulcis</name>
    <name type="common">Almond</name>
    <name type="synonym">Amygdalus dulcis</name>
    <dbReference type="NCBI Taxonomy" id="3755"/>
    <lineage>
        <taxon>Eukaryota</taxon>
        <taxon>Viridiplantae</taxon>
        <taxon>Streptophyta</taxon>
        <taxon>Embryophyta</taxon>
        <taxon>Tracheophyta</taxon>
        <taxon>Spermatophyta</taxon>
        <taxon>Magnoliopsida</taxon>
        <taxon>eudicotyledons</taxon>
        <taxon>Gunneridae</taxon>
        <taxon>Pentapetalae</taxon>
        <taxon>rosids</taxon>
        <taxon>fabids</taxon>
        <taxon>Rosales</taxon>
        <taxon>Rosaceae</taxon>
        <taxon>Amygdaloideae</taxon>
        <taxon>Amygdaleae</taxon>
        <taxon>Prunus</taxon>
    </lineage>
</organism>
<reference evidence="3" key="1">
    <citation type="journal article" date="2019" name="Science">
        <title>Mutation of a bHLH transcription factor allowed almond domestication.</title>
        <authorList>
            <person name="Sanchez-Perez R."/>
            <person name="Pavan S."/>
            <person name="Mazzeo R."/>
            <person name="Moldovan C."/>
            <person name="Aiese Cigliano R."/>
            <person name="Del Cueto J."/>
            <person name="Ricciardi F."/>
            <person name="Lotti C."/>
            <person name="Ricciardi L."/>
            <person name="Dicenta F."/>
            <person name="Lopez-Marques R.L."/>
            <person name="Lindberg Moller B."/>
        </authorList>
    </citation>
    <scope>NUCLEOTIDE SEQUENCE</scope>
</reference>
<feature type="compositionally biased region" description="Polar residues" evidence="1">
    <location>
        <begin position="1"/>
        <end position="12"/>
    </location>
</feature>
<dbReference type="Pfam" id="PF04057">
    <property type="entry name" value="Rep-A_N"/>
    <property type="match status" value="1"/>
</dbReference>
<dbReference type="InterPro" id="IPR012340">
    <property type="entry name" value="NA-bd_OB-fold"/>
</dbReference>
<dbReference type="InterPro" id="IPR007199">
    <property type="entry name" value="Rep_factor-A_N"/>
</dbReference>
<name>A0A4Y1RJE9_PRUDU</name>
<sequence>METTTGENSKTQKFAKALERGSPQIPKHTERERKQQSERERGLRMAKLGPTPDAISTILACPDPSGSVERPDIVIQVLDLGPRGITYKFTASDGKMKLKGMFSSQLASQITSGNIQNLGLVRILDYAVNEIPGMSEKSDPFSSSFLRKSIFSEKCLQQSMHGRGFGTVKRATSDIPQFQLRRY</sequence>
<feature type="domain" description="Replication factor-A protein 1 N-terminal" evidence="2">
    <location>
        <begin position="51"/>
        <end position="133"/>
    </location>
</feature>
<feature type="region of interest" description="Disordered" evidence="1">
    <location>
        <begin position="1"/>
        <end position="44"/>
    </location>
</feature>
<evidence type="ECO:0000313" key="3">
    <source>
        <dbReference type="EMBL" id="BBH04018.1"/>
    </source>
</evidence>
<dbReference type="GO" id="GO:0005634">
    <property type="term" value="C:nucleus"/>
    <property type="evidence" value="ECO:0007669"/>
    <property type="project" value="InterPro"/>
</dbReference>
<dbReference type="GO" id="GO:0006260">
    <property type="term" value="P:DNA replication"/>
    <property type="evidence" value="ECO:0007669"/>
    <property type="project" value="InterPro"/>
</dbReference>
<evidence type="ECO:0000256" key="1">
    <source>
        <dbReference type="SAM" id="MobiDB-lite"/>
    </source>
</evidence>
<dbReference type="EMBL" id="AP019301">
    <property type="protein sequence ID" value="BBH04018.1"/>
    <property type="molecule type" value="Genomic_DNA"/>
</dbReference>
<dbReference type="GO" id="GO:0003677">
    <property type="term" value="F:DNA binding"/>
    <property type="evidence" value="ECO:0007669"/>
    <property type="project" value="InterPro"/>
</dbReference>